<proteinExistence type="predicted"/>
<dbReference type="Proteomes" id="UP001595696">
    <property type="component" value="Unassembled WGS sequence"/>
</dbReference>
<feature type="DNA-binding region" description="H-T-H motif" evidence="4">
    <location>
        <begin position="38"/>
        <end position="57"/>
    </location>
</feature>
<dbReference type="Gene3D" id="1.10.357.10">
    <property type="entry name" value="Tetracycline Repressor, domain 2"/>
    <property type="match status" value="1"/>
</dbReference>
<reference evidence="7" key="1">
    <citation type="journal article" date="2019" name="Int. J. Syst. Evol. Microbiol.">
        <title>The Global Catalogue of Microorganisms (GCM) 10K type strain sequencing project: providing services to taxonomists for standard genome sequencing and annotation.</title>
        <authorList>
            <consortium name="The Broad Institute Genomics Platform"/>
            <consortium name="The Broad Institute Genome Sequencing Center for Infectious Disease"/>
            <person name="Wu L."/>
            <person name="Ma J."/>
        </authorList>
    </citation>
    <scope>NUCLEOTIDE SEQUENCE [LARGE SCALE GENOMIC DNA]</scope>
    <source>
        <strain evidence="7">CGMCC 4.7330</strain>
    </source>
</reference>
<dbReference type="RefSeq" id="WP_378610776.1">
    <property type="nucleotide sequence ID" value="NZ_JBHSAX010000003.1"/>
</dbReference>
<dbReference type="Pfam" id="PF00440">
    <property type="entry name" value="TetR_N"/>
    <property type="match status" value="1"/>
</dbReference>
<dbReference type="EMBL" id="JBHSAX010000003">
    <property type="protein sequence ID" value="MFC3961014.1"/>
    <property type="molecule type" value="Genomic_DNA"/>
</dbReference>
<evidence type="ECO:0000313" key="7">
    <source>
        <dbReference type="Proteomes" id="UP001595696"/>
    </source>
</evidence>
<dbReference type="PANTHER" id="PTHR30055">
    <property type="entry name" value="HTH-TYPE TRANSCRIPTIONAL REGULATOR RUTR"/>
    <property type="match status" value="1"/>
</dbReference>
<organism evidence="6 7">
    <name type="scientific">Nocardia jiangsuensis</name>
    <dbReference type="NCBI Taxonomy" id="1691563"/>
    <lineage>
        <taxon>Bacteria</taxon>
        <taxon>Bacillati</taxon>
        <taxon>Actinomycetota</taxon>
        <taxon>Actinomycetes</taxon>
        <taxon>Mycobacteriales</taxon>
        <taxon>Nocardiaceae</taxon>
        <taxon>Nocardia</taxon>
    </lineage>
</organism>
<keyword evidence="7" id="KW-1185">Reference proteome</keyword>
<dbReference type="InterPro" id="IPR001647">
    <property type="entry name" value="HTH_TetR"/>
</dbReference>
<evidence type="ECO:0000256" key="4">
    <source>
        <dbReference type="PROSITE-ProRule" id="PRU00335"/>
    </source>
</evidence>
<dbReference type="PROSITE" id="PS50977">
    <property type="entry name" value="HTH_TETR_2"/>
    <property type="match status" value="1"/>
</dbReference>
<gene>
    <name evidence="6" type="ORF">ACFO0B_03315</name>
</gene>
<accession>A0ABV8DMP1</accession>
<dbReference type="PRINTS" id="PR00455">
    <property type="entry name" value="HTHTETR"/>
</dbReference>
<evidence type="ECO:0000256" key="1">
    <source>
        <dbReference type="ARBA" id="ARBA00023015"/>
    </source>
</evidence>
<dbReference type="SUPFAM" id="SSF46689">
    <property type="entry name" value="Homeodomain-like"/>
    <property type="match status" value="1"/>
</dbReference>
<dbReference type="PANTHER" id="PTHR30055:SF234">
    <property type="entry name" value="HTH-TYPE TRANSCRIPTIONAL REGULATOR BETI"/>
    <property type="match status" value="1"/>
</dbReference>
<evidence type="ECO:0000256" key="3">
    <source>
        <dbReference type="ARBA" id="ARBA00023163"/>
    </source>
</evidence>
<evidence type="ECO:0000256" key="2">
    <source>
        <dbReference type="ARBA" id="ARBA00023125"/>
    </source>
</evidence>
<dbReference type="InterPro" id="IPR009057">
    <property type="entry name" value="Homeodomain-like_sf"/>
</dbReference>
<keyword evidence="2 4" id="KW-0238">DNA-binding</keyword>
<evidence type="ECO:0000259" key="5">
    <source>
        <dbReference type="PROSITE" id="PS50977"/>
    </source>
</evidence>
<feature type="domain" description="HTH tetR-type" evidence="5">
    <location>
        <begin position="15"/>
        <end position="75"/>
    </location>
</feature>
<keyword evidence="1" id="KW-0805">Transcription regulation</keyword>
<name>A0ABV8DMP1_9NOCA</name>
<protein>
    <submittedName>
        <fullName evidence="6">TetR/AcrR family transcriptional regulator</fullName>
    </submittedName>
</protein>
<dbReference type="InterPro" id="IPR050109">
    <property type="entry name" value="HTH-type_TetR-like_transc_reg"/>
</dbReference>
<sequence>MTRRYEMTARAKAREQTREAILDAAIELFVDAWYDEVTIADVAAAAGVSSQTVVNHFGSKIGLYVAGLAERFAPAVRAQRSEAVPGDVESIVRTAVRDYERTGEGTWRLLALAERMPELLPIIEDGHRSHRDWVETVFAAEIERRPHERDRFGDLLVVVLNVGTWRSLRREQGLSQEATVEYLITLVGALLK</sequence>
<comment type="caution">
    <text evidence="6">The sequence shown here is derived from an EMBL/GenBank/DDBJ whole genome shotgun (WGS) entry which is preliminary data.</text>
</comment>
<evidence type="ECO:0000313" key="6">
    <source>
        <dbReference type="EMBL" id="MFC3961014.1"/>
    </source>
</evidence>
<keyword evidence="3" id="KW-0804">Transcription</keyword>